<sequence>MFLEFRPQKRARSASRDNGFNDGPRLKVGPSEFSRVVKRNRIIDDEPIIITKVIPNWPRPTVTTTIPPPPPPQILTSPRVIIAPPPPAVPPGMVVPFLHILRERYA</sequence>
<evidence type="ECO:0000313" key="3">
    <source>
        <dbReference type="Proteomes" id="UP000024635"/>
    </source>
</evidence>
<evidence type="ECO:0000256" key="1">
    <source>
        <dbReference type="SAM" id="MobiDB-lite"/>
    </source>
</evidence>
<evidence type="ECO:0000313" key="2">
    <source>
        <dbReference type="EMBL" id="EYC44684.1"/>
    </source>
</evidence>
<protein>
    <submittedName>
        <fullName evidence="2">Uncharacterized protein</fullName>
    </submittedName>
</protein>
<keyword evidence="3" id="KW-1185">Reference proteome</keyword>
<reference evidence="3" key="1">
    <citation type="journal article" date="2015" name="Nat. Genet.">
        <title>The genome and transcriptome of the zoonotic hookworm Ancylostoma ceylanicum identify infection-specific gene families.</title>
        <authorList>
            <person name="Schwarz E.M."/>
            <person name="Hu Y."/>
            <person name="Antoshechkin I."/>
            <person name="Miller M.M."/>
            <person name="Sternberg P.W."/>
            <person name="Aroian R.V."/>
        </authorList>
    </citation>
    <scope>NUCLEOTIDE SEQUENCE</scope>
    <source>
        <strain evidence="3">HY135</strain>
    </source>
</reference>
<organism evidence="2 3">
    <name type="scientific">Ancylostoma ceylanicum</name>
    <dbReference type="NCBI Taxonomy" id="53326"/>
    <lineage>
        <taxon>Eukaryota</taxon>
        <taxon>Metazoa</taxon>
        <taxon>Ecdysozoa</taxon>
        <taxon>Nematoda</taxon>
        <taxon>Chromadorea</taxon>
        <taxon>Rhabditida</taxon>
        <taxon>Rhabditina</taxon>
        <taxon>Rhabditomorpha</taxon>
        <taxon>Strongyloidea</taxon>
        <taxon>Ancylostomatidae</taxon>
        <taxon>Ancylostomatinae</taxon>
        <taxon>Ancylostoma</taxon>
    </lineage>
</organism>
<comment type="caution">
    <text evidence="2">The sequence shown here is derived from an EMBL/GenBank/DDBJ whole genome shotgun (WGS) entry which is preliminary data.</text>
</comment>
<dbReference type="AlphaFoldDB" id="A0A016WXY8"/>
<feature type="region of interest" description="Disordered" evidence="1">
    <location>
        <begin position="1"/>
        <end position="29"/>
    </location>
</feature>
<accession>A0A016WXY8</accession>
<feature type="region of interest" description="Disordered" evidence="1">
    <location>
        <begin position="60"/>
        <end position="79"/>
    </location>
</feature>
<dbReference type="Proteomes" id="UP000024635">
    <property type="component" value="Unassembled WGS sequence"/>
</dbReference>
<gene>
    <name evidence="2" type="primary">Acey_s0454.g1746</name>
    <name evidence="2" type="ORF">Y032_0454g1746</name>
</gene>
<name>A0A016WXY8_9BILA</name>
<dbReference type="EMBL" id="JARK01000054">
    <property type="protein sequence ID" value="EYC44684.1"/>
    <property type="molecule type" value="Genomic_DNA"/>
</dbReference>
<dbReference type="STRING" id="53326.A0A016WXY8"/>
<proteinExistence type="predicted"/>